<protein>
    <submittedName>
        <fullName evidence="2">Uncharacterized protein</fullName>
    </submittedName>
</protein>
<organism evidence="2 3">
    <name type="scientific">Microlunatus sagamiharensis</name>
    <dbReference type="NCBI Taxonomy" id="546874"/>
    <lineage>
        <taxon>Bacteria</taxon>
        <taxon>Bacillati</taxon>
        <taxon>Actinomycetota</taxon>
        <taxon>Actinomycetes</taxon>
        <taxon>Propionibacteriales</taxon>
        <taxon>Propionibacteriaceae</taxon>
        <taxon>Microlunatus</taxon>
    </lineage>
</organism>
<keyword evidence="3" id="KW-1185">Reference proteome</keyword>
<evidence type="ECO:0000313" key="2">
    <source>
        <dbReference type="EMBL" id="SDV02076.1"/>
    </source>
</evidence>
<proteinExistence type="predicted"/>
<reference evidence="3" key="1">
    <citation type="submission" date="2016-10" db="EMBL/GenBank/DDBJ databases">
        <authorList>
            <person name="Varghese N."/>
            <person name="Submissions S."/>
        </authorList>
    </citation>
    <scope>NUCLEOTIDE SEQUENCE [LARGE SCALE GENOMIC DNA]</scope>
    <source>
        <strain evidence="3">DSM 21743</strain>
    </source>
</reference>
<dbReference type="AlphaFoldDB" id="A0A1H2NB90"/>
<evidence type="ECO:0000256" key="1">
    <source>
        <dbReference type="SAM" id="MobiDB-lite"/>
    </source>
</evidence>
<dbReference type="STRING" id="546874.SAMN04488544_3581"/>
<feature type="region of interest" description="Disordered" evidence="1">
    <location>
        <begin position="25"/>
        <end position="45"/>
    </location>
</feature>
<dbReference type="EMBL" id="LT629799">
    <property type="protein sequence ID" value="SDV02076.1"/>
    <property type="molecule type" value="Genomic_DNA"/>
</dbReference>
<dbReference type="RefSeq" id="WP_157720075.1">
    <property type="nucleotide sequence ID" value="NZ_LT629799.1"/>
</dbReference>
<gene>
    <name evidence="2" type="ORF">SAMN04488544_3581</name>
</gene>
<name>A0A1H2NB90_9ACTN</name>
<accession>A0A1H2NB90</accession>
<dbReference type="Proteomes" id="UP000198825">
    <property type="component" value="Chromosome I"/>
</dbReference>
<sequence>MKWTVAALVGACAGTVVWAVSRRTRRPAEPSGWAAATDHVAPASV</sequence>
<evidence type="ECO:0000313" key="3">
    <source>
        <dbReference type="Proteomes" id="UP000198825"/>
    </source>
</evidence>